<feature type="transmembrane region" description="Helical" evidence="1">
    <location>
        <begin position="50"/>
        <end position="73"/>
    </location>
</feature>
<dbReference type="RefSeq" id="WP_376982807.1">
    <property type="nucleotide sequence ID" value="NZ_JBHLSV010000029.1"/>
</dbReference>
<organism evidence="2 3">
    <name type="scientific">Brachybacterium hainanense</name>
    <dbReference type="NCBI Taxonomy" id="1541174"/>
    <lineage>
        <taxon>Bacteria</taxon>
        <taxon>Bacillati</taxon>
        <taxon>Actinomycetota</taxon>
        <taxon>Actinomycetes</taxon>
        <taxon>Micrococcales</taxon>
        <taxon>Dermabacteraceae</taxon>
        <taxon>Brachybacterium</taxon>
    </lineage>
</organism>
<keyword evidence="1" id="KW-1133">Transmembrane helix</keyword>
<accession>A0ABV6RGT1</accession>
<evidence type="ECO:0000313" key="3">
    <source>
        <dbReference type="Proteomes" id="UP001589793"/>
    </source>
</evidence>
<keyword evidence="3" id="KW-1185">Reference proteome</keyword>
<name>A0ABV6RGT1_9MICO</name>
<feature type="transmembrane region" description="Helical" evidence="1">
    <location>
        <begin position="115"/>
        <end position="138"/>
    </location>
</feature>
<feature type="transmembrane region" description="Helical" evidence="1">
    <location>
        <begin position="80"/>
        <end position="109"/>
    </location>
</feature>
<reference evidence="2 3" key="1">
    <citation type="submission" date="2024-09" db="EMBL/GenBank/DDBJ databases">
        <authorList>
            <person name="Sun Q."/>
            <person name="Mori K."/>
        </authorList>
    </citation>
    <scope>NUCLEOTIDE SEQUENCE [LARGE SCALE GENOMIC DNA]</scope>
    <source>
        <strain evidence="2 3">CICC 10874</strain>
    </source>
</reference>
<dbReference type="Proteomes" id="UP001589793">
    <property type="component" value="Unassembled WGS sequence"/>
</dbReference>
<keyword evidence="1" id="KW-0812">Transmembrane</keyword>
<gene>
    <name evidence="2" type="ORF">ACFFF6_17630</name>
</gene>
<evidence type="ECO:0000313" key="2">
    <source>
        <dbReference type="EMBL" id="MFC0675774.1"/>
    </source>
</evidence>
<feature type="transmembrane region" description="Helical" evidence="1">
    <location>
        <begin position="20"/>
        <end position="38"/>
    </location>
</feature>
<evidence type="ECO:0000256" key="1">
    <source>
        <dbReference type="SAM" id="Phobius"/>
    </source>
</evidence>
<comment type="caution">
    <text evidence="2">The sequence shown here is derived from an EMBL/GenBank/DDBJ whole genome shotgun (WGS) entry which is preliminary data.</text>
</comment>
<sequence length="143" mass="14520">MSAGPRQDAAPPAPDAAGRIMQCVLAGVIALISVGLMVSLHRLSIDVLGLALPLGLVLGGLFQTVASIFLLAVTGSRLPVLVLACVWGIAVMPLAGAGAGGGVLMPAVIGGRMQVSGWIVQGLGVLIPFLVALAVTLLRRRRR</sequence>
<evidence type="ECO:0008006" key="4">
    <source>
        <dbReference type="Google" id="ProtNLM"/>
    </source>
</evidence>
<protein>
    <recommendedName>
        <fullName evidence="4">Histidine kinase</fullName>
    </recommendedName>
</protein>
<proteinExistence type="predicted"/>
<dbReference type="EMBL" id="JBHLSV010000029">
    <property type="protein sequence ID" value="MFC0675774.1"/>
    <property type="molecule type" value="Genomic_DNA"/>
</dbReference>
<keyword evidence="1" id="KW-0472">Membrane</keyword>